<dbReference type="RefSeq" id="WP_052557139.1">
    <property type="nucleotide sequence ID" value="NZ_JMCC02000120.1"/>
</dbReference>
<dbReference type="GO" id="GO:0016114">
    <property type="term" value="P:terpenoid biosynthetic process"/>
    <property type="evidence" value="ECO:0007669"/>
    <property type="project" value="UniProtKB-ARBA"/>
</dbReference>
<dbReference type="PANTHER" id="PTHR43281">
    <property type="entry name" value="FARNESYL DIPHOSPHATE SYNTHASE"/>
    <property type="match status" value="1"/>
</dbReference>
<evidence type="ECO:0000313" key="9">
    <source>
        <dbReference type="Proteomes" id="UP000031599"/>
    </source>
</evidence>
<evidence type="ECO:0000256" key="2">
    <source>
        <dbReference type="ARBA" id="ARBA00006706"/>
    </source>
</evidence>
<dbReference type="InterPro" id="IPR000092">
    <property type="entry name" value="Polyprenyl_synt"/>
</dbReference>
<keyword evidence="5" id="KW-0460">Magnesium</keyword>
<dbReference type="PANTHER" id="PTHR43281:SF1">
    <property type="entry name" value="FARNESYL DIPHOSPHATE SYNTHASE"/>
    <property type="match status" value="1"/>
</dbReference>
<comment type="similarity">
    <text evidence="2 7">Belongs to the FPP/GGPP synthase family.</text>
</comment>
<keyword evidence="4" id="KW-0479">Metal-binding</keyword>
<dbReference type="Pfam" id="PF00348">
    <property type="entry name" value="polyprenyl_synt"/>
    <property type="match status" value="1"/>
</dbReference>
<organism evidence="8 9">
    <name type="scientific">Enhygromyxa salina</name>
    <dbReference type="NCBI Taxonomy" id="215803"/>
    <lineage>
        <taxon>Bacteria</taxon>
        <taxon>Pseudomonadati</taxon>
        <taxon>Myxococcota</taxon>
        <taxon>Polyangia</taxon>
        <taxon>Nannocystales</taxon>
        <taxon>Nannocystaceae</taxon>
        <taxon>Enhygromyxa</taxon>
    </lineage>
</organism>
<evidence type="ECO:0000256" key="4">
    <source>
        <dbReference type="ARBA" id="ARBA00022723"/>
    </source>
</evidence>
<dbReference type="Proteomes" id="UP000031599">
    <property type="component" value="Unassembled WGS sequence"/>
</dbReference>
<dbReference type="SFLD" id="SFLDS00005">
    <property type="entry name" value="Isoprenoid_Synthase_Type_I"/>
    <property type="match status" value="1"/>
</dbReference>
<evidence type="ECO:0000256" key="3">
    <source>
        <dbReference type="ARBA" id="ARBA00022679"/>
    </source>
</evidence>
<evidence type="ECO:0000256" key="5">
    <source>
        <dbReference type="ARBA" id="ARBA00022842"/>
    </source>
</evidence>
<dbReference type="GO" id="GO:0046872">
    <property type="term" value="F:metal ion binding"/>
    <property type="evidence" value="ECO:0007669"/>
    <property type="project" value="UniProtKB-KW"/>
</dbReference>
<evidence type="ECO:0000256" key="6">
    <source>
        <dbReference type="ARBA" id="ARBA00023229"/>
    </source>
</evidence>
<comment type="caution">
    <text evidence="8">The sequence shown here is derived from an EMBL/GenBank/DDBJ whole genome shotgun (WGS) entry which is preliminary data.</text>
</comment>
<dbReference type="FunFam" id="1.10.600.10:FF:000001">
    <property type="entry name" value="Geranylgeranyl diphosphate synthase"/>
    <property type="match status" value="1"/>
</dbReference>
<dbReference type="PROSITE" id="PS00723">
    <property type="entry name" value="POLYPRENYL_SYNTHASE_1"/>
    <property type="match status" value="1"/>
</dbReference>
<dbReference type="CDD" id="cd00685">
    <property type="entry name" value="Trans_IPPS_HT"/>
    <property type="match status" value="1"/>
</dbReference>
<dbReference type="Gene3D" id="1.10.600.10">
    <property type="entry name" value="Farnesyl Diphosphate Synthase"/>
    <property type="match status" value="1"/>
</dbReference>
<reference evidence="8 9" key="1">
    <citation type="submission" date="2014-12" db="EMBL/GenBank/DDBJ databases">
        <title>Genome assembly of Enhygromyxa salina DSM 15201.</title>
        <authorList>
            <person name="Sharma G."/>
            <person name="Subramanian S."/>
        </authorList>
    </citation>
    <scope>NUCLEOTIDE SEQUENCE [LARGE SCALE GENOMIC DNA]</scope>
    <source>
        <strain evidence="8 9">DSM 15201</strain>
    </source>
</reference>
<evidence type="ECO:0000256" key="1">
    <source>
        <dbReference type="ARBA" id="ARBA00001946"/>
    </source>
</evidence>
<comment type="cofactor">
    <cofactor evidence="1">
        <name>Mg(2+)</name>
        <dbReference type="ChEBI" id="CHEBI:18420"/>
    </cofactor>
</comment>
<sequence>MHSSEQIEMALKRALRHCESPATPPALRAAIRHAVFPGGARLRPHLCLSVAAACGADSQLDAQADVAAAIELLHCGSLVHDDLPCFDDAAVRRGRPSVHAAFGEELAVLTGDALIVLAFEVIASARLSPVLVPRLVRCVARGVGAGGGLVAGQAWESEQSVGLRTYHKAKTGALFEAGARAGALVSGAGASLTESWGKFGARLGEAYQVADDLRDTLDDETSLGKPVGQDMAHDRPNACLTLGIDGALERLRALLDQAIESMPSCARPEQVINWVEGFGARLYPRAVRVHGPSANGKPLADLRA</sequence>
<dbReference type="AlphaFoldDB" id="A0A0C2CY43"/>
<accession>A0A0C2CY43</accession>
<dbReference type="GO" id="GO:0004659">
    <property type="term" value="F:prenyltransferase activity"/>
    <property type="evidence" value="ECO:0007669"/>
    <property type="project" value="InterPro"/>
</dbReference>
<keyword evidence="6" id="KW-0414">Isoprene biosynthesis</keyword>
<dbReference type="EMBL" id="JMCC02000120">
    <property type="protein sequence ID" value="KIG12732.1"/>
    <property type="molecule type" value="Genomic_DNA"/>
</dbReference>
<proteinExistence type="inferred from homology"/>
<keyword evidence="3 7" id="KW-0808">Transferase</keyword>
<dbReference type="PROSITE" id="PS00444">
    <property type="entry name" value="POLYPRENYL_SYNTHASE_2"/>
    <property type="match status" value="1"/>
</dbReference>
<evidence type="ECO:0000313" key="8">
    <source>
        <dbReference type="EMBL" id="KIG12732.1"/>
    </source>
</evidence>
<name>A0A0C2CY43_9BACT</name>
<dbReference type="InterPro" id="IPR033749">
    <property type="entry name" value="Polyprenyl_synt_CS"/>
</dbReference>
<dbReference type="SUPFAM" id="SSF48576">
    <property type="entry name" value="Terpenoid synthases"/>
    <property type="match status" value="1"/>
</dbReference>
<dbReference type="InterPro" id="IPR008949">
    <property type="entry name" value="Isoprenoid_synthase_dom_sf"/>
</dbReference>
<protein>
    <submittedName>
        <fullName evidence="8">Geranylgeranyl pyrophosphate synthetase</fullName>
    </submittedName>
</protein>
<gene>
    <name evidence="8" type="ORF">DB30_01090</name>
</gene>
<evidence type="ECO:0000256" key="7">
    <source>
        <dbReference type="RuleBase" id="RU004466"/>
    </source>
</evidence>